<feature type="region of interest" description="Disordered" evidence="1">
    <location>
        <begin position="236"/>
        <end position="268"/>
    </location>
</feature>
<evidence type="ECO:0000313" key="2">
    <source>
        <dbReference type="EMBL" id="ORY65561.1"/>
    </source>
</evidence>
<keyword evidence="3" id="KW-1185">Reference proteome</keyword>
<feature type="compositionally biased region" description="Polar residues" evidence="1">
    <location>
        <begin position="605"/>
        <end position="614"/>
    </location>
</feature>
<dbReference type="RefSeq" id="XP_040716713.1">
    <property type="nucleotide sequence ID" value="XM_040863818.1"/>
</dbReference>
<feature type="compositionally biased region" description="Polar residues" evidence="1">
    <location>
        <begin position="507"/>
        <end position="516"/>
    </location>
</feature>
<protein>
    <submittedName>
        <fullName evidence="2">Uncharacterized protein</fullName>
    </submittedName>
</protein>
<feature type="compositionally biased region" description="Basic and acidic residues" evidence="1">
    <location>
        <begin position="689"/>
        <end position="705"/>
    </location>
</feature>
<dbReference type="EMBL" id="MCFJ01000006">
    <property type="protein sequence ID" value="ORY65561.1"/>
    <property type="molecule type" value="Genomic_DNA"/>
</dbReference>
<feature type="compositionally biased region" description="Basic and acidic residues" evidence="1">
    <location>
        <begin position="252"/>
        <end position="266"/>
    </location>
</feature>
<gene>
    <name evidence="2" type="ORF">BCR38DRAFT_484974</name>
</gene>
<reference evidence="2 3" key="1">
    <citation type="submission" date="2016-07" db="EMBL/GenBank/DDBJ databases">
        <title>Pervasive Adenine N6-methylation of Active Genes in Fungi.</title>
        <authorList>
            <consortium name="DOE Joint Genome Institute"/>
            <person name="Mondo S.J."/>
            <person name="Dannebaum R.O."/>
            <person name="Kuo R.C."/>
            <person name="Labutti K."/>
            <person name="Haridas S."/>
            <person name="Kuo A."/>
            <person name="Salamov A."/>
            <person name="Ahrendt S.R."/>
            <person name="Lipzen A."/>
            <person name="Sullivan W."/>
            <person name="Andreopoulos W.B."/>
            <person name="Clum A."/>
            <person name="Lindquist E."/>
            <person name="Daum C."/>
            <person name="Ramamoorthy G.K."/>
            <person name="Gryganskyi A."/>
            <person name="Culley D."/>
            <person name="Magnuson J.K."/>
            <person name="James T.Y."/>
            <person name="O'Malley M.A."/>
            <person name="Stajich J.E."/>
            <person name="Spatafora J.W."/>
            <person name="Visel A."/>
            <person name="Grigoriev I.V."/>
        </authorList>
    </citation>
    <scope>NUCLEOTIDE SEQUENCE [LARGE SCALE GENOMIC DNA]</scope>
    <source>
        <strain evidence="2 3">CBS 129021</strain>
    </source>
</reference>
<evidence type="ECO:0000256" key="1">
    <source>
        <dbReference type="SAM" id="MobiDB-lite"/>
    </source>
</evidence>
<dbReference type="AlphaFoldDB" id="A0A1Y2E1Y8"/>
<sequence length="732" mass="83385">MAFRFRVNSIMTDIEMDIPVEKEEVAGPSGGVAKTKSANTETAHIEMANNAIATGKLNQLTYRTPFRTEDNISYRKDRDDYMAIEDEDKVYPLYPTENDSWTTEREPEYHAIHPWIRKRHRISTHHPKRNQRRCIRRPGLLLYPVESDGEINEDEYKHYHQKWTSDMYTRRRVLQISSHEESPSFEPEHEIRPYIKLERADSHSVESEYEHWATESDCPVEPAYEDWFSIQSEHEGSSSVGSACEDWSSGESVHEDSSSIEPRHEVGPPQPIDSWRAMSYAPQAIILLIMTQAEGSFNTALRKLGLNYSERDSFLWKHRHLHANAEDWNYCCKHLFDTQGYEITLPEDYKGHEPVLPPLIAHRQMHHAAHFLDKMGLCYIKNNVLGWANTKPLSWPLHIPFVDDESTPETRLQEALDFENNLQEIQESDAEGVVLQGNRVYRDEENGLQVIQQSHVERIDLQGNPESHGEENGLKVTQEPHSEEEPLDEESDWEQTQKSNAEERCSRASQATTQVIQAGAPRPTTITGRLALAKVSKRSKEQARANRATTTKGSHSRAYHEPGVEASHLEHNRGSGAKANHSRGNRVPVADGGHSEVDQGPGVQGSHSEVSQVSGAKGSDSQDSKESAVECQEQVSGSGDQEQGSEFQAHNQKKPRQPDRIPTTTRQTRDKQKEKRNYARNLAQEDSEGWEKEIQVPRDDHKSDKSFNLSGRKKPKEKGEKYSLKGGAPRPR</sequence>
<organism evidence="2 3">
    <name type="scientific">Pseudomassariella vexata</name>
    <dbReference type="NCBI Taxonomy" id="1141098"/>
    <lineage>
        <taxon>Eukaryota</taxon>
        <taxon>Fungi</taxon>
        <taxon>Dikarya</taxon>
        <taxon>Ascomycota</taxon>
        <taxon>Pezizomycotina</taxon>
        <taxon>Sordariomycetes</taxon>
        <taxon>Xylariomycetidae</taxon>
        <taxon>Amphisphaeriales</taxon>
        <taxon>Pseudomassariaceae</taxon>
        <taxon>Pseudomassariella</taxon>
    </lineage>
</organism>
<accession>A0A1Y2E1Y8</accession>
<name>A0A1Y2E1Y8_9PEZI</name>
<comment type="caution">
    <text evidence="2">The sequence shown here is derived from an EMBL/GenBank/DDBJ whole genome shotgun (WGS) entry which is preliminary data.</text>
</comment>
<feature type="compositionally biased region" description="Polar residues" evidence="1">
    <location>
        <begin position="633"/>
        <end position="650"/>
    </location>
</feature>
<evidence type="ECO:0000313" key="3">
    <source>
        <dbReference type="Proteomes" id="UP000193689"/>
    </source>
</evidence>
<dbReference type="Proteomes" id="UP000193689">
    <property type="component" value="Unassembled WGS sequence"/>
</dbReference>
<feature type="compositionally biased region" description="Basic and acidic residues" evidence="1">
    <location>
        <begin position="558"/>
        <end position="573"/>
    </location>
</feature>
<feature type="region of interest" description="Disordered" evidence="1">
    <location>
        <begin position="462"/>
        <end position="732"/>
    </location>
</feature>
<feature type="compositionally biased region" description="Basic and acidic residues" evidence="1">
    <location>
        <begin position="667"/>
        <end position="677"/>
    </location>
</feature>
<feature type="compositionally biased region" description="Basic and acidic residues" evidence="1">
    <location>
        <begin position="467"/>
        <end position="484"/>
    </location>
</feature>
<proteinExistence type="predicted"/>
<dbReference type="GeneID" id="63780030"/>
<dbReference type="InParanoid" id="A0A1Y2E1Y8"/>